<sequence length="550" mass="61050">MKGVILLSLLLLSLVIVLSSTVVVNVKNESIIPTSIVWYKGGLYISYITYNPTNHTGSLYMVKYYNGETSEIIASIPPVVNETMIGFLEVANNTLFLVDWISQEHYNHGHPYFTCSSVIYEYNGNKVIKTMNSNGEQTIIQQVSYGNKSIPVLITSKAPFADSSNYQLTFLFPNKKDVNISIYPISYIKADKQGIVILSPHPSIFASNVYNYSLTVVSWNGSIILDKTILLGIGFRSLISEISSLNYTEAMETNNTLLVVNSTYIVKNISYYGTTYEEPVCTGKKLIEINLSNGNIISSSTISNNTLGFTYLQNTPILLLKENNTLIGETFSGKTIFKIPLIYQKSQTSTNNHIIIISSTSSNLISRIYYINGKILVVQPYNSSTFNVTIYTLHGSYYYLTDYNYTSQVSSLFSIFSRSAFTHLSNAFIARVNSSSYIVVLNSNGSIKDVYNLPPSLYTQFGFVSVFGTEVNGTYYFVYPTASSGYYSINLISTATTTNNSTTSMSTPSTSNNTSIKPSTLNYSILIIGVVILVILVGIVFLLIKRKPTR</sequence>
<feature type="transmembrane region" description="Helical" evidence="1">
    <location>
        <begin position="521"/>
        <end position="544"/>
    </location>
</feature>
<keyword evidence="1" id="KW-0812">Transmembrane</keyword>
<protein>
    <recommendedName>
        <fullName evidence="3">Thermopsin</fullName>
    </recommendedName>
</protein>
<organism evidence="2">
    <name type="scientific">Sulfurisphaera javensis</name>
    <dbReference type="NCBI Taxonomy" id="2049879"/>
    <lineage>
        <taxon>Archaea</taxon>
        <taxon>Thermoproteota</taxon>
        <taxon>Thermoprotei</taxon>
        <taxon>Sulfolobales</taxon>
        <taxon>Sulfolobaceae</taxon>
        <taxon>Sulfurisphaera</taxon>
    </lineage>
</organism>
<dbReference type="GeneID" id="92354984"/>
<dbReference type="AlphaFoldDB" id="A0AAT9GTF9"/>
<dbReference type="RefSeq" id="WP_369609634.1">
    <property type="nucleotide sequence ID" value="NZ_AP031322.1"/>
</dbReference>
<evidence type="ECO:0000313" key="2">
    <source>
        <dbReference type="EMBL" id="BFH74093.1"/>
    </source>
</evidence>
<dbReference type="EMBL" id="AP031322">
    <property type="protein sequence ID" value="BFH74093.1"/>
    <property type="molecule type" value="Genomic_DNA"/>
</dbReference>
<gene>
    <name evidence="2" type="ORF">SJAV_20370</name>
</gene>
<evidence type="ECO:0000256" key="1">
    <source>
        <dbReference type="SAM" id="Phobius"/>
    </source>
</evidence>
<accession>A0AAT9GTF9</accession>
<proteinExistence type="predicted"/>
<name>A0AAT9GTF9_9CREN</name>
<reference evidence="2" key="1">
    <citation type="submission" date="2024-03" db="EMBL/GenBank/DDBJ databases">
        <title>Complete genome sequence of Sulfurisphaera javensis strain KD-1.</title>
        <authorList>
            <person name="Sakai H."/>
            <person name="Nur N."/>
            <person name="Suwanto A."/>
            <person name="Kurosawa N."/>
        </authorList>
    </citation>
    <scope>NUCLEOTIDE SEQUENCE</scope>
    <source>
        <strain evidence="2">KD-1</strain>
    </source>
</reference>
<evidence type="ECO:0008006" key="3">
    <source>
        <dbReference type="Google" id="ProtNLM"/>
    </source>
</evidence>
<keyword evidence="1" id="KW-1133">Transmembrane helix</keyword>
<dbReference type="KEGG" id="sjv:SJAV_20370"/>
<keyword evidence="1" id="KW-0472">Membrane</keyword>